<keyword evidence="3" id="KW-1185">Reference proteome</keyword>
<dbReference type="RefSeq" id="WP_213110048.1">
    <property type="nucleotide sequence ID" value="NZ_JAGYPJ010000001.1"/>
</dbReference>
<protein>
    <submittedName>
        <fullName evidence="2">Phosphotransferase</fullName>
    </submittedName>
</protein>
<gene>
    <name evidence="2" type="ORF">KHA93_06825</name>
</gene>
<evidence type="ECO:0000313" key="2">
    <source>
        <dbReference type="EMBL" id="MBS4199363.1"/>
    </source>
</evidence>
<organism evidence="2 3">
    <name type="scientific">Lederbergia citrisecunda</name>
    <dbReference type="NCBI Taxonomy" id="2833583"/>
    <lineage>
        <taxon>Bacteria</taxon>
        <taxon>Bacillati</taxon>
        <taxon>Bacillota</taxon>
        <taxon>Bacilli</taxon>
        <taxon>Bacillales</taxon>
        <taxon>Bacillaceae</taxon>
        <taxon>Lederbergia</taxon>
    </lineage>
</organism>
<dbReference type="EMBL" id="JAGYPJ010000001">
    <property type="protein sequence ID" value="MBS4199363.1"/>
    <property type="molecule type" value="Genomic_DNA"/>
</dbReference>
<comment type="caution">
    <text evidence="2">The sequence shown here is derived from an EMBL/GenBank/DDBJ whole genome shotgun (WGS) entry which is preliminary data.</text>
</comment>
<dbReference type="AlphaFoldDB" id="A0A942TLD5"/>
<accession>A0A942TLD5</accession>
<proteinExistence type="predicted"/>
<dbReference type="Gene3D" id="3.30.200.20">
    <property type="entry name" value="Phosphorylase Kinase, domain 1"/>
    <property type="match status" value="1"/>
</dbReference>
<name>A0A942TLD5_9BACI</name>
<evidence type="ECO:0000313" key="3">
    <source>
        <dbReference type="Proteomes" id="UP000682713"/>
    </source>
</evidence>
<dbReference type="SUPFAM" id="SSF56112">
    <property type="entry name" value="Protein kinase-like (PK-like)"/>
    <property type="match status" value="1"/>
</dbReference>
<feature type="domain" description="Aminoglycoside phosphotransferase" evidence="1">
    <location>
        <begin position="88"/>
        <end position="267"/>
    </location>
</feature>
<evidence type="ECO:0000259" key="1">
    <source>
        <dbReference type="Pfam" id="PF01636"/>
    </source>
</evidence>
<dbReference type="Pfam" id="PF01636">
    <property type="entry name" value="APH"/>
    <property type="match status" value="1"/>
</dbReference>
<dbReference type="InterPro" id="IPR011009">
    <property type="entry name" value="Kinase-like_dom_sf"/>
</dbReference>
<reference evidence="2 3" key="1">
    <citation type="submission" date="2021-05" db="EMBL/GenBank/DDBJ databases">
        <title>Novel Bacillus species.</title>
        <authorList>
            <person name="Liu G."/>
        </authorList>
    </citation>
    <scope>NUCLEOTIDE SEQUENCE [LARGE SCALE GENOMIC DNA]</scope>
    <source>
        <strain evidence="2 3">FJAT-49732</strain>
    </source>
</reference>
<dbReference type="Gene3D" id="1.10.510.10">
    <property type="entry name" value="Transferase(Phosphotransferase) domain 1"/>
    <property type="match status" value="1"/>
</dbReference>
<dbReference type="Gene3D" id="1.20.58.840">
    <property type="match status" value="1"/>
</dbReference>
<dbReference type="InterPro" id="IPR002575">
    <property type="entry name" value="Aminoglycoside_PTrfase"/>
</dbReference>
<dbReference type="Proteomes" id="UP000682713">
    <property type="component" value="Unassembled WGS sequence"/>
</dbReference>
<sequence>MKVDNSNIHKSYLLAFINQTYDIGEGQKIEFIPKGEEGYCYSLETKSRGLYFVKATKTVRNLSPSLSAIYFLHFREKRTYLLPPIQSKAGEVVEHFDSYQISVFPYINGNSIYEGKLTLSDTSKIAFMVADLHKIEQNKVSDLLHEQFDNPFEKNILKLMHTLEMNDKTESIFRQQARELFATEQDDIYATLRHMRAMQKQIQSLPLSFSITHGDPNYANIMRDSNGNLHLIDCEWLEYGPIERDIMAFTENEYFEQFLLEYLQYHQNAKLHLEVFEFYLYRWALQEISDYGSQLFFGSTGDEENEHAWKELQPYLPIPHEEIRKSLKNIKRSWLNVKINKIQ</sequence>